<dbReference type="PANTHER" id="PTHR43163:SF6">
    <property type="entry name" value="DIPEPTIDE TRANSPORT SYSTEM PERMEASE PROTEIN DPPB-RELATED"/>
    <property type="match status" value="1"/>
</dbReference>
<dbReference type="SUPFAM" id="SSF161098">
    <property type="entry name" value="MetI-like"/>
    <property type="match status" value="1"/>
</dbReference>
<dbReference type="AlphaFoldDB" id="A0AA42BBT0"/>
<dbReference type="Pfam" id="PF19300">
    <property type="entry name" value="BPD_transp_1_N"/>
    <property type="match status" value="1"/>
</dbReference>
<dbReference type="InterPro" id="IPR035906">
    <property type="entry name" value="MetI-like_sf"/>
</dbReference>
<dbReference type="CDD" id="cd06261">
    <property type="entry name" value="TM_PBP2"/>
    <property type="match status" value="1"/>
</dbReference>
<evidence type="ECO:0000256" key="1">
    <source>
        <dbReference type="ARBA" id="ARBA00004651"/>
    </source>
</evidence>
<evidence type="ECO:0000256" key="7">
    <source>
        <dbReference type="RuleBase" id="RU363032"/>
    </source>
</evidence>
<dbReference type="Proteomes" id="UP001165306">
    <property type="component" value="Unassembled WGS sequence"/>
</dbReference>
<evidence type="ECO:0000256" key="2">
    <source>
        <dbReference type="ARBA" id="ARBA00022448"/>
    </source>
</evidence>
<protein>
    <submittedName>
        <fullName evidence="9">ABC transporter permease</fullName>
    </submittedName>
</protein>
<feature type="transmembrane region" description="Helical" evidence="7">
    <location>
        <begin position="105"/>
        <end position="127"/>
    </location>
</feature>
<accession>A0AA42BBT0</accession>
<dbReference type="Pfam" id="PF00528">
    <property type="entry name" value="BPD_transp_1"/>
    <property type="match status" value="1"/>
</dbReference>
<keyword evidence="4 7" id="KW-0812">Transmembrane</keyword>
<dbReference type="Gene3D" id="1.10.3720.10">
    <property type="entry name" value="MetI-like"/>
    <property type="match status" value="1"/>
</dbReference>
<dbReference type="EMBL" id="JAMSLR010000011">
    <property type="protein sequence ID" value="MCM8750105.1"/>
    <property type="molecule type" value="Genomic_DNA"/>
</dbReference>
<dbReference type="PANTHER" id="PTHR43163">
    <property type="entry name" value="DIPEPTIDE TRANSPORT SYSTEM PERMEASE PROTEIN DPPB-RELATED"/>
    <property type="match status" value="1"/>
</dbReference>
<evidence type="ECO:0000313" key="10">
    <source>
        <dbReference type="Proteomes" id="UP001165306"/>
    </source>
</evidence>
<keyword evidence="6 7" id="KW-0472">Membrane</keyword>
<dbReference type="PROSITE" id="PS50928">
    <property type="entry name" value="ABC_TM1"/>
    <property type="match status" value="1"/>
</dbReference>
<keyword evidence="10" id="KW-1185">Reference proteome</keyword>
<feature type="domain" description="ABC transmembrane type-1" evidence="8">
    <location>
        <begin position="101"/>
        <end position="305"/>
    </location>
</feature>
<dbReference type="InterPro" id="IPR045621">
    <property type="entry name" value="BPD_transp_1_N"/>
</dbReference>
<organism evidence="9 10">
    <name type="scientific">Thermalbibacter longus</name>
    <dbReference type="NCBI Taxonomy" id="2951981"/>
    <lineage>
        <taxon>Bacteria</taxon>
        <taxon>Pseudomonadati</taxon>
        <taxon>Thermomicrobiota</taxon>
        <taxon>Thermomicrobia</taxon>
        <taxon>Thermomicrobiales</taxon>
        <taxon>Thermomicrobiaceae</taxon>
        <taxon>Thermalbibacter</taxon>
    </lineage>
</organism>
<dbReference type="GO" id="GO:0005886">
    <property type="term" value="C:plasma membrane"/>
    <property type="evidence" value="ECO:0007669"/>
    <property type="project" value="UniProtKB-SubCell"/>
</dbReference>
<evidence type="ECO:0000256" key="6">
    <source>
        <dbReference type="ARBA" id="ARBA00023136"/>
    </source>
</evidence>
<feature type="transmembrane region" description="Helical" evidence="7">
    <location>
        <begin position="12"/>
        <end position="34"/>
    </location>
</feature>
<dbReference type="GO" id="GO:0071916">
    <property type="term" value="F:dipeptide transmembrane transporter activity"/>
    <property type="evidence" value="ECO:0007669"/>
    <property type="project" value="TreeGrafter"/>
</dbReference>
<reference evidence="9" key="1">
    <citation type="submission" date="2022-06" db="EMBL/GenBank/DDBJ databases">
        <title>CFH 74404 Thermomicrobiaceae sp.</title>
        <authorList>
            <person name="Ming H."/>
            <person name="Li W.-J."/>
            <person name="Zhao Z."/>
        </authorList>
    </citation>
    <scope>NUCLEOTIDE SEQUENCE</scope>
    <source>
        <strain evidence="9">CFH 74404</strain>
    </source>
</reference>
<sequence length="319" mass="34868">MTPASRAYIVRRIVLLPFLLVGLSIVVFALIHLAPGDPALAFISEQAMDPELVEQVRRNLGLDKPLPVQYAVWASHVIRLDFGTAYTFNRTPVIDLVRERLGVTVQLQGLALLVALALAIPIGVISAQRRYSLFDHTTTVGVLLGLALPNFWIALLLQLLFAVKLGWLPAFGSGADAHGLQKVAHYVMPVTVLATTVLPIFVRFMRSSMLDVISQDYVRTARAKGLPERAVIYGHALRNALIPMVTVVGNQLAGLLSGSVIVEYIFGWPGLGSLAYESILRRDYPVILALTLLAGSFILIVNVLVDIVYALIDPRISFD</sequence>
<keyword evidence="2 7" id="KW-0813">Transport</keyword>
<keyword evidence="3" id="KW-1003">Cell membrane</keyword>
<comment type="caution">
    <text evidence="9">The sequence shown here is derived from an EMBL/GenBank/DDBJ whole genome shotgun (WGS) entry which is preliminary data.</text>
</comment>
<feature type="transmembrane region" description="Helical" evidence="7">
    <location>
        <begin position="241"/>
        <end position="266"/>
    </location>
</feature>
<feature type="transmembrane region" description="Helical" evidence="7">
    <location>
        <begin position="286"/>
        <end position="312"/>
    </location>
</feature>
<comment type="subcellular location">
    <subcellularLocation>
        <location evidence="1 7">Cell membrane</location>
        <topology evidence="1 7">Multi-pass membrane protein</topology>
    </subcellularLocation>
</comment>
<comment type="similarity">
    <text evidence="7">Belongs to the binding-protein-dependent transport system permease family.</text>
</comment>
<proteinExistence type="inferred from homology"/>
<evidence type="ECO:0000256" key="3">
    <source>
        <dbReference type="ARBA" id="ARBA00022475"/>
    </source>
</evidence>
<evidence type="ECO:0000256" key="5">
    <source>
        <dbReference type="ARBA" id="ARBA00022989"/>
    </source>
</evidence>
<dbReference type="RefSeq" id="WP_284057892.1">
    <property type="nucleotide sequence ID" value="NZ_JAMSLR010000011.1"/>
</dbReference>
<name>A0AA42BBT0_9BACT</name>
<evidence type="ECO:0000313" key="9">
    <source>
        <dbReference type="EMBL" id="MCM8750105.1"/>
    </source>
</evidence>
<feature type="transmembrane region" description="Helical" evidence="7">
    <location>
        <begin position="139"/>
        <end position="163"/>
    </location>
</feature>
<feature type="transmembrane region" description="Helical" evidence="7">
    <location>
        <begin position="183"/>
        <end position="202"/>
    </location>
</feature>
<keyword evidence="5 7" id="KW-1133">Transmembrane helix</keyword>
<evidence type="ECO:0000259" key="8">
    <source>
        <dbReference type="PROSITE" id="PS50928"/>
    </source>
</evidence>
<gene>
    <name evidence="9" type="ORF">NET02_13200</name>
</gene>
<evidence type="ECO:0000256" key="4">
    <source>
        <dbReference type="ARBA" id="ARBA00022692"/>
    </source>
</evidence>
<dbReference type="InterPro" id="IPR000515">
    <property type="entry name" value="MetI-like"/>
</dbReference>